<evidence type="ECO:0000313" key="2">
    <source>
        <dbReference type="Proteomes" id="UP000184510"/>
    </source>
</evidence>
<evidence type="ECO:0000313" key="1">
    <source>
        <dbReference type="EMBL" id="SHI58376.1"/>
    </source>
</evidence>
<dbReference type="STRING" id="1123071.SAMN02745181_0439"/>
<dbReference type="RefSeq" id="WP_143157863.1">
    <property type="nucleotide sequence ID" value="NZ_FQYR01000002.1"/>
</dbReference>
<dbReference type="AlphaFoldDB" id="A0A1M6CBJ8"/>
<sequence length="113" mass="12923">MLALKNSISIAMLLTLIGITQVQSEDKSGKATQTNDQQALLQLQIKIEKNDNGEVTSVYSYYLKDGKEVLHGVKYTFKKVIKHNLEVESERRDYYIHGEYRGFQTSDKKTIGH</sequence>
<dbReference type="InParanoid" id="A0A1M6CBJ8"/>
<organism evidence="1 2">
    <name type="scientific">Rubritalea squalenifaciens DSM 18772</name>
    <dbReference type="NCBI Taxonomy" id="1123071"/>
    <lineage>
        <taxon>Bacteria</taxon>
        <taxon>Pseudomonadati</taxon>
        <taxon>Verrucomicrobiota</taxon>
        <taxon>Verrucomicrobiia</taxon>
        <taxon>Verrucomicrobiales</taxon>
        <taxon>Rubritaleaceae</taxon>
        <taxon>Rubritalea</taxon>
    </lineage>
</organism>
<proteinExistence type="predicted"/>
<accession>A0A1M6CBJ8</accession>
<name>A0A1M6CBJ8_9BACT</name>
<dbReference type="EMBL" id="FQYR01000002">
    <property type="protein sequence ID" value="SHI58376.1"/>
    <property type="molecule type" value="Genomic_DNA"/>
</dbReference>
<reference evidence="1 2" key="1">
    <citation type="submission" date="2016-11" db="EMBL/GenBank/DDBJ databases">
        <authorList>
            <person name="Jaros S."/>
            <person name="Januszkiewicz K."/>
            <person name="Wedrychowicz H."/>
        </authorList>
    </citation>
    <scope>NUCLEOTIDE SEQUENCE [LARGE SCALE GENOMIC DNA]</scope>
    <source>
        <strain evidence="1 2">DSM 18772</strain>
    </source>
</reference>
<dbReference type="Proteomes" id="UP000184510">
    <property type="component" value="Unassembled WGS sequence"/>
</dbReference>
<gene>
    <name evidence="1" type="ORF">SAMN02745181_0439</name>
</gene>
<protein>
    <submittedName>
        <fullName evidence="1">Uncharacterized protein</fullName>
    </submittedName>
</protein>
<keyword evidence="2" id="KW-1185">Reference proteome</keyword>